<dbReference type="SUPFAM" id="SSF117070">
    <property type="entry name" value="LEA14-like"/>
    <property type="match status" value="1"/>
</dbReference>
<accession>A0ABW5N5F2</accession>
<evidence type="ECO:0000313" key="2">
    <source>
        <dbReference type="Proteomes" id="UP001597459"/>
    </source>
</evidence>
<organism evidence="1 2">
    <name type="scientific">Aquimarina hainanensis</name>
    <dbReference type="NCBI Taxonomy" id="1578017"/>
    <lineage>
        <taxon>Bacteria</taxon>
        <taxon>Pseudomonadati</taxon>
        <taxon>Bacteroidota</taxon>
        <taxon>Flavobacteriia</taxon>
        <taxon>Flavobacteriales</taxon>
        <taxon>Flavobacteriaceae</taxon>
        <taxon>Aquimarina</taxon>
    </lineage>
</organism>
<dbReference type="Gene3D" id="2.60.40.1820">
    <property type="match status" value="1"/>
</dbReference>
<dbReference type="Proteomes" id="UP001597459">
    <property type="component" value="Unassembled WGS sequence"/>
</dbReference>
<reference evidence="2" key="1">
    <citation type="journal article" date="2019" name="Int. J. Syst. Evol. Microbiol.">
        <title>The Global Catalogue of Microorganisms (GCM) 10K type strain sequencing project: providing services to taxonomists for standard genome sequencing and annotation.</title>
        <authorList>
            <consortium name="The Broad Institute Genomics Platform"/>
            <consortium name="The Broad Institute Genome Sequencing Center for Infectious Disease"/>
            <person name="Wu L."/>
            <person name="Ma J."/>
        </authorList>
    </citation>
    <scope>NUCLEOTIDE SEQUENCE [LARGE SCALE GENOMIC DNA]</scope>
    <source>
        <strain evidence="2">KCTC 42423</strain>
    </source>
</reference>
<proteinExistence type="predicted"/>
<comment type="caution">
    <text evidence="1">The sequence shown here is derived from an EMBL/GenBank/DDBJ whole genome shotgun (WGS) entry which is preliminary data.</text>
</comment>
<dbReference type="EMBL" id="JBHULX010000004">
    <property type="protein sequence ID" value="MFD2590346.1"/>
    <property type="molecule type" value="Genomic_DNA"/>
</dbReference>
<sequence>MKKTVLLIFLLFSLIISLKAWRVYSLARHAKRLKISVAKFKILSISLSPESNIVLSVSNYSSTPFSISQLQINIYSSKGILLASQNTPLATSFVAKANSNTPLPLSFTIDAQNIISALKDIGGLTSLAANYLTTGSYGLPITLKGFVVIANYQIPIDESLTV</sequence>
<evidence type="ECO:0008006" key="3">
    <source>
        <dbReference type="Google" id="ProtNLM"/>
    </source>
</evidence>
<name>A0ABW5N5F2_9FLAO</name>
<gene>
    <name evidence="1" type="ORF">ACFSTE_05845</name>
</gene>
<protein>
    <recommendedName>
        <fullName evidence="3">Late embryogenesis abundant protein LEA-2 subgroup domain-containing protein</fullName>
    </recommendedName>
</protein>
<evidence type="ECO:0000313" key="1">
    <source>
        <dbReference type="EMBL" id="MFD2590346.1"/>
    </source>
</evidence>
<keyword evidence="2" id="KW-1185">Reference proteome</keyword>
<dbReference type="RefSeq" id="WP_378257684.1">
    <property type="nucleotide sequence ID" value="NZ_JBHSJV010000001.1"/>
</dbReference>